<dbReference type="SMART" id="SM00357">
    <property type="entry name" value="CSP"/>
    <property type="match status" value="1"/>
</dbReference>
<dbReference type="Proteomes" id="UP000198967">
    <property type="component" value="Unassembled WGS sequence"/>
</dbReference>
<dbReference type="GO" id="GO:0003676">
    <property type="term" value="F:nucleic acid binding"/>
    <property type="evidence" value="ECO:0007669"/>
    <property type="project" value="InterPro"/>
</dbReference>
<dbReference type="GO" id="GO:0005737">
    <property type="term" value="C:cytoplasm"/>
    <property type="evidence" value="ECO:0007669"/>
    <property type="project" value="UniProtKB-SubCell"/>
</dbReference>
<dbReference type="CDD" id="cd04458">
    <property type="entry name" value="CSP_CDS"/>
    <property type="match status" value="1"/>
</dbReference>
<dbReference type="InterPro" id="IPR019844">
    <property type="entry name" value="CSD_CS"/>
</dbReference>
<reference evidence="5 6" key="1">
    <citation type="submission" date="2016-10" db="EMBL/GenBank/DDBJ databases">
        <authorList>
            <person name="de Groot N.N."/>
        </authorList>
    </citation>
    <scope>NUCLEOTIDE SEQUENCE [LARGE SCALE GENOMIC DNA]</scope>
    <source>
        <strain evidence="5 6">CGMCC 4.3143</strain>
    </source>
</reference>
<evidence type="ECO:0000259" key="4">
    <source>
        <dbReference type="PROSITE" id="PS51857"/>
    </source>
</evidence>
<evidence type="ECO:0000256" key="3">
    <source>
        <dbReference type="RuleBase" id="RU000408"/>
    </source>
</evidence>
<evidence type="ECO:0000313" key="6">
    <source>
        <dbReference type="Proteomes" id="UP000198967"/>
    </source>
</evidence>
<dbReference type="AlphaFoldDB" id="A0A1G7G7L6"/>
<dbReference type="PROSITE" id="PS00352">
    <property type="entry name" value="CSD_1"/>
    <property type="match status" value="1"/>
</dbReference>
<dbReference type="PANTHER" id="PTHR11544">
    <property type="entry name" value="COLD SHOCK DOMAIN CONTAINING PROTEINS"/>
    <property type="match status" value="1"/>
</dbReference>
<evidence type="ECO:0000256" key="1">
    <source>
        <dbReference type="ARBA" id="ARBA00004496"/>
    </source>
</evidence>
<dbReference type="Gene3D" id="2.40.50.140">
    <property type="entry name" value="Nucleic acid-binding proteins"/>
    <property type="match status" value="1"/>
</dbReference>
<gene>
    <name evidence="5" type="ORF">SAMN05216377_102243</name>
</gene>
<accession>A0A1G7G7L6</accession>
<dbReference type="PRINTS" id="PR00050">
    <property type="entry name" value="COLDSHOCK"/>
</dbReference>
<protein>
    <submittedName>
        <fullName evidence="5">Cold shock protein, CspA family</fullName>
    </submittedName>
</protein>
<dbReference type="SUPFAM" id="SSF50249">
    <property type="entry name" value="Nucleic acid-binding proteins"/>
    <property type="match status" value="1"/>
</dbReference>
<proteinExistence type="predicted"/>
<dbReference type="InterPro" id="IPR050181">
    <property type="entry name" value="Cold_shock_domain"/>
</dbReference>
<dbReference type="FunFam" id="2.40.50.140:FF:000006">
    <property type="entry name" value="Cold shock protein CspC"/>
    <property type="match status" value="1"/>
</dbReference>
<feature type="domain" description="CSD" evidence="4">
    <location>
        <begin position="36"/>
        <end position="101"/>
    </location>
</feature>
<evidence type="ECO:0000256" key="2">
    <source>
        <dbReference type="ARBA" id="ARBA00022490"/>
    </source>
</evidence>
<dbReference type="STRING" id="366584.SAMN05216377_102243"/>
<dbReference type="Pfam" id="PF00313">
    <property type="entry name" value="CSD"/>
    <property type="match status" value="1"/>
</dbReference>
<dbReference type="EMBL" id="FNBE01000002">
    <property type="protein sequence ID" value="SDE84029.1"/>
    <property type="molecule type" value="Genomic_DNA"/>
</dbReference>
<sequence length="102" mass="11063">MEQWVGVMRALGTCSARVGRAPQFADAPKTCEEQHMAQGTVKWFNGEKGFGFIQQDGGGADVFVHYSEIAADGFRSLDEGQRVEFEVGQGKKGPQATAVRLV</sequence>
<dbReference type="InterPro" id="IPR002059">
    <property type="entry name" value="CSP_DNA-bd"/>
</dbReference>
<comment type="subcellular location">
    <subcellularLocation>
        <location evidence="1 3">Cytoplasm</location>
    </subcellularLocation>
</comment>
<keyword evidence="6" id="KW-1185">Reference proteome</keyword>
<dbReference type="InterPro" id="IPR012340">
    <property type="entry name" value="NA-bd_OB-fold"/>
</dbReference>
<keyword evidence="2" id="KW-0963">Cytoplasm</keyword>
<organism evidence="5 6">
    <name type="scientific">Pseudonocardia oroxyli</name>
    <dbReference type="NCBI Taxonomy" id="366584"/>
    <lineage>
        <taxon>Bacteria</taxon>
        <taxon>Bacillati</taxon>
        <taxon>Actinomycetota</taxon>
        <taxon>Actinomycetes</taxon>
        <taxon>Pseudonocardiales</taxon>
        <taxon>Pseudonocardiaceae</taxon>
        <taxon>Pseudonocardia</taxon>
    </lineage>
</organism>
<dbReference type="PROSITE" id="PS51857">
    <property type="entry name" value="CSD_2"/>
    <property type="match status" value="1"/>
</dbReference>
<name>A0A1G7G7L6_PSEOR</name>
<evidence type="ECO:0000313" key="5">
    <source>
        <dbReference type="EMBL" id="SDE84029.1"/>
    </source>
</evidence>
<dbReference type="InterPro" id="IPR011129">
    <property type="entry name" value="CSD"/>
</dbReference>